<evidence type="ECO:0000313" key="2">
    <source>
        <dbReference type="Proteomes" id="UP000236161"/>
    </source>
</evidence>
<name>A0A2I0AR59_9ASPA</name>
<dbReference type="EMBL" id="KZ451958">
    <property type="protein sequence ID" value="PKA58041.1"/>
    <property type="molecule type" value="Genomic_DNA"/>
</dbReference>
<proteinExistence type="predicted"/>
<dbReference type="AlphaFoldDB" id="A0A2I0AR59"/>
<gene>
    <name evidence="1" type="ORF">AXF42_Ash020803</name>
</gene>
<organism evidence="1 2">
    <name type="scientific">Apostasia shenzhenica</name>
    <dbReference type="NCBI Taxonomy" id="1088818"/>
    <lineage>
        <taxon>Eukaryota</taxon>
        <taxon>Viridiplantae</taxon>
        <taxon>Streptophyta</taxon>
        <taxon>Embryophyta</taxon>
        <taxon>Tracheophyta</taxon>
        <taxon>Spermatophyta</taxon>
        <taxon>Magnoliopsida</taxon>
        <taxon>Liliopsida</taxon>
        <taxon>Asparagales</taxon>
        <taxon>Orchidaceae</taxon>
        <taxon>Apostasioideae</taxon>
        <taxon>Apostasia</taxon>
    </lineage>
</organism>
<dbReference type="Proteomes" id="UP000236161">
    <property type="component" value="Unassembled WGS sequence"/>
</dbReference>
<accession>A0A2I0AR59</accession>
<sequence length="64" mass="7667">MYHPEQQTPKRWRHKAASRTDLRLTAIKDHPAFKRHELSRCQTVPSVRRTTTAREWPPSFLYGH</sequence>
<reference evidence="1 2" key="1">
    <citation type="journal article" date="2017" name="Nature">
        <title>The Apostasia genome and the evolution of orchids.</title>
        <authorList>
            <person name="Zhang G.Q."/>
            <person name="Liu K.W."/>
            <person name="Li Z."/>
            <person name="Lohaus R."/>
            <person name="Hsiao Y.Y."/>
            <person name="Niu S.C."/>
            <person name="Wang J.Y."/>
            <person name="Lin Y.C."/>
            <person name="Xu Q."/>
            <person name="Chen L.J."/>
            <person name="Yoshida K."/>
            <person name="Fujiwara S."/>
            <person name="Wang Z.W."/>
            <person name="Zhang Y.Q."/>
            <person name="Mitsuda N."/>
            <person name="Wang M."/>
            <person name="Liu G.H."/>
            <person name="Pecoraro L."/>
            <person name="Huang H.X."/>
            <person name="Xiao X.J."/>
            <person name="Lin M."/>
            <person name="Wu X.Y."/>
            <person name="Wu W.L."/>
            <person name="Chen Y.Y."/>
            <person name="Chang S.B."/>
            <person name="Sakamoto S."/>
            <person name="Ohme-Takagi M."/>
            <person name="Yagi M."/>
            <person name="Zeng S.J."/>
            <person name="Shen C.Y."/>
            <person name="Yeh C.M."/>
            <person name="Luo Y.B."/>
            <person name="Tsai W.C."/>
            <person name="Van de Peer Y."/>
            <person name="Liu Z.J."/>
        </authorList>
    </citation>
    <scope>NUCLEOTIDE SEQUENCE [LARGE SCALE GENOMIC DNA]</scope>
    <source>
        <strain evidence="2">cv. Shenzhen</strain>
        <tissue evidence="1">Stem</tissue>
    </source>
</reference>
<keyword evidence="2" id="KW-1185">Reference proteome</keyword>
<evidence type="ECO:0000313" key="1">
    <source>
        <dbReference type="EMBL" id="PKA58041.1"/>
    </source>
</evidence>
<protein>
    <submittedName>
        <fullName evidence="1">Uncharacterized protein</fullName>
    </submittedName>
</protein>